<organism evidence="2 3">
    <name type="scientific">Candidatus Kaiserbacteria bacterium RIFCSPHIGHO2_02_FULL_55_17</name>
    <dbReference type="NCBI Taxonomy" id="1798496"/>
    <lineage>
        <taxon>Bacteria</taxon>
        <taxon>Candidatus Kaiseribacteriota</taxon>
    </lineage>
</organism>
<keyword evidence="1" id="KW-0732">Signal</keyword>
<reference evidence="2 3" key="1">
    <citation type="journal article" date="2016" name="Nat. Commun.">
        <title>Thousands of microbial genomes shed light on interconnected biogeochemical processes in an aquifer system.</title>
        <authorList>
            <person name="Anantharaman K."/>
            <person name="Brown C.T."/>
            <person name="Hug L.A."/>
            <person name="Sharon I."/>
            <person name="Castelle C.J."/>
            <person name="Probst A.J."/>
            <person name="Thomas B.C."/>
            <person name="Singh A."/>
            <person name="Wilkins M.J."/>
            <person name="Karaoz U."/>
            <person name="Brodie E.L."/>
            <person name="Williams K.H."/>
            <person name="Hubbard S.S."/>
            <person name="Banfield J.F."/>
        </authorList>
    </citation>
    <scope>NUCLEOTIDE SEQUENCE [LARGE SCALE GENOMIC DNA]</scope>
</reference>
<proteinExistence type="predicted"/>
<sequence length="139" mass="15575">MRKALEVIAAAILAALIMLAISAVTAHAQRVPAFPLNEKMVDEVYQCASQTEAIRFAEALTLSMDAARVVFKDATCGAMTAYYTYLQKVHQTKKLNVYEALWGSLKVYVITTWEHKRTESFNRKRKGGGHISPVRRTRA</sequence>
<name>A0A1F6DU13_9BACT</name>
<feature type="chain" id="PRO_5009523952" evidence="1">
    <location>
        <begin position="29"/>
        <end position="139"/>
    </location>
</feature>
<dbReference type="Proteomes" id="UP000177232">
    <property type="component" value="Unassembled WGS sequence"/>
</dbReference>
<evidence type="ECO:0000313" key="2">
    <source>
        <dbReference type="EMBL" id="OGG64866.1"/>
    </source>
</evidence>
<feature type="signal peptide" evidence="1">
    <location>
        <begin position="1"/>
        <end position="28"/>
    </location>
</feature>
<gene>
    <name evidence="2" type="ORF">A3C94_01275</name>
</gene>
<protein>
    <submittedName>
        <fullName evidence="2">Uncharacterized protein</fullName>
    </submittedName>
</protein>
<dbReference type="STRING" id="1798496.A3C94_01275"/>
<evidence type="ECO:0000313" key="3">
    <source>
        <dbReference type="Proteomes" id="UP000177232"/>
    </source>
</evidence>
<dbReference type="AlphaFoldDB" id="A0A1F6DU13"/>
<evidence type="ECO:0000256" key="1">
    <source>
        <dbReference type="SAM" id="SignalP"/>
    </source>
</evidence>
<dbReference type="EMBL" id="MFLJ01000009">
    <property type="protein sequence ID" value="OGG64866.1"/>
    <property type="molecule type" value="Genomic_DNA"/>
</dbReference>
<accession>A0A1F6DU13</accession>
<comment type="caution">
    <text evidence="2">The sequence shown here is derived from an EMBL/GenBank/DDBJ whole genome shotgun (WGS) entry which is preliminary data.</text>
</comment>